<evidence type="ECO:0000256" key="2">
    <source>
        <dbReference type="ARBA" id="ARBA00022980"/>
    </source>
</evidence>
<dbReference type="AlphaFoldDB" id="A0A1R1YEY0"/>
<dbReference type="SUPFAM" id="SSF48300">
    <property type="entry name" value="Ribosomal protein L7/12, oligomerisation (N-terminal) domain"/>
    <property type="match status" value="1"/>
</dbReference>
<accession>A0A1R1YEY0</accession>
<dbReference type="SUPFAM" id="SSF54736">
    <property type="entry name" value="ClpS-like"/>
    <property type="match status" value="1"/>
</dbReference>
<proteinExistence type="inferred from homology"/>
<dbReference type="GO" id="GO:0005762">
    <property type="term" value="C:mitochondrial large ribosomal subunit"/>
    <property type="evidence" value="ECO:0007669"/>
    <property type="project" value="TreeGrafter"/>
</dbReference>
<evidence type="ECO:0000259" key="4">
    <source>
        <dbReference type="Pfam" id="PF00542"/>
    </source>
</evidence>
<evidence type="ECO:0000313" key="6">
    <source>
        <dbReference type="EMBL" id="OMJ25355.1"/>
    </source>
</evidence>
<dbReference type="Pfam" id="PF16320">
    <property type="entry name" value="Ribosomal_L12_N"/>
    <property type="match status" value="1"/>
</dbReference>
<evidence type="ECO:0000256" key="3">
    <source>
        <dbReference type="ARBA" id="ARBA00023274"/>
    </source>
</evidence>
<evidence type="ECO:0000259" key="5">
    <source>
        <dbReference type="Pfam" id="PF16320"/>
    </source>
</evidence>
<dbReference type="GO" id="GO:0003735">
    <property type="term" value="F:structural constituent of ribosome"/>
    <property type="evidence" value="ECO:0007669"/>
    <property type="project" value="InterPro"/>
</dbReference>
<name>A0A1R1YEY0_9FUNG</name>
<sequence length="181" mass="19272">MFRITSRIINTARFVAKPTSSRAFSVTASRSSPAAAGAADQLPIPNTTASAPVDPKLVSIIDEISKLTLLETSQLVDALKARFNITEAIHVASGPAQPVAAAAPVEPAAKSDYTIKLDKFDPAQKAKVIREIKALLPELNLIAAKKFVEEAPKVIKENVPKDEAEKIKATLEALGATIHLE</sequence>
<evidence type="ECO:0000256" key="1">
    <source>
        <dbReference type="ARBA" id="ARBA00007197"/>
    </source>
</evidence>
<dbReference type="InterPro" id="IPR000206">
    <property type="entry name" value="Ribosomal_bL12"/>
</dbReference>
<dbReference type="GO" id="GO:0003729">
    <property type="term" value="F:mRNA binding"/>
    <property type="evidence" value="ECO:0007669"/>
    <property type="project" value="TreeGrafter"/>
</dbReference>
<dbReference type="Proteomes" id="UP000187429">
    <property type="component" value="Unassembled WGS sequence"/>
</dbReference>
<dbReference type="PANTHER" id="PTHR45987:SF4">
    <property type="entry name" value="LARGE RIBOSOMAL SUBUNIT PROTEIN BL12M"/>
    <property type="match status" value="1"/>
</dbReference>
<dbReference type="InterPro" id="IPR008932">
    <property type="entry name" value="Ribosomal_bL12_oligo"/>
</dbReference>
<feature type="domain" description="Large ribosomal subunit protein bL12 C-terminal" evidence="4">
    <location>
        <begin position="114"/>
        <end position="180"/>
    </location>
</feature>
<dbReference type="HAMAP" id="MF_00368">
    <property type="entry name" value="Ribosomal_bL12"/>
    <property type="match status" value="1"/>
</dbReference>
<comment type="caution">
    <text evidence="6">The sequence shown here is derived from an EMBL/GenBank/DDBJ whole genome shotgun (WGS) entry which is preliminary data.</text>
</comment>
<dbReference type="EMBL" id="LSSM01001658">
    <property type="protein sequence ID" value="OMJ25355.1"/>
    <property type="molecule type" value="Genomic_DNA"/>
</dbReference>
<dbReference type="Gene3D" id="1.20.5.710">
    <property type="entry name" value="Single helix bin"/>
    <property type="match status" value="1"/>
</dbReference>
<feature type="domain" description="Large ribosomal subunit protein bL12 oligomerization" evidence="5">
    <location>
        <begin position="59"/>
        <end position="103"/>
    </location>
</feature>
<keyword evidence="2 6" id="KW-0689">Ribosomal protein</keyword>
<reference evidence="7" key="1">
    <citation type="submission" date="2017-01" db="EMBL/GenBank/DDBJ databases">
        <authorList>
            <person name="Wang Y."/>
            <person name="White M."/>
            <person name="Kvist S."/>
            <person name="Moncalvo J.-M."/>
        </authorList>
    </citation>
    <scope>NUCLEOTIDE SEQUENCE [LARGE SCALE GENOMIC DNA]</scope>
    <source>
        <strain evidence="7">ID-206-W2</strain>
    </source>
</reference>
<dbReference type="OrthoDB" id="250175at2759"/>
<dbReference type="Gene3D" id="3.30.1390.10">
    <property type="match status" value="1"/>
</dbReference>
<dbReference type="InterPro" id="IPR014719">
    <property type="entry name" value="Ribosomal_bL12_C/ClpS-like"/>
</dbReference>
<protein>
    <submittedName>
        <fullName evidence="6">54S ribosomal protein L12, mitochondrial</fullName>
    </submittedName>
</protein>
<dbReference type="Pfam" id="PF00542">
    <property type="entry name" value="Ribosomal_L12"/>
    <property type="match status" value="1"/>
</dbReference>
<dbReference type="InterPro" id="IPR013823">
    <property type="entry name" value="Ribosomal_bL12_C"/>
</dbReference>
<gene>
    <name evidence="6" type="ORF">AYI69_g4323</name>
</gene>
<organism evidence="6 7">
    <name type="scientific">Smittium culicis</name>
    <dbReference type="NCBI Taxonomy" id="133412"/>
    <lineage>
        <taxon>Eukaryota</taxon>
        <taxon>Fungi</taxon>
        <taxon>Fungi incertae sedis</taxon>
        <taxon>Zoopagomycota</taxon>
        <taxon>Kickxellomycotina</taxon>
        <taxon>Harpellomycetes</taxon>
        <taxon>Harpellales</taxon>
        <taxon>Legeriomycetaceae</taxon>
        <taxon>Smittium</taxon>
    </lineage>
</organism>
<dbReference type="PANTHER" id="PTHR45987">
    <property type="entry name" value="39S RIBOSOMAL PROTEIN L12"/>
    <property type="match status" value="1"/>
</dbReference>
<dbReference type="GO" id="GO:0006412">
    <property type="term" value="P:translation"/>
    <property type="evidence" value="ECO:0007669"/>
    <property type="project" value="InterPro"/>
</dbReference>
<evidence type="ECO:0000313" key="7">
    <source>
        <dbReference type="Proteomes" id="UP000187429"/>
    </source>
</evidence>
<comment type="similarity">
    <text evidence="1">Belongs to the bacterial ribosomal protein bL12 family.</text>
</comment>
<keyword evidence="3" id="KW-0687">Ribonucleoprotein</keyword>
<keyword evidence="7" id="KW-1185">Reference proteome</keyword>
<dbReference type="InterPro" id="IPR036235">
    <property type="entry name" value="Ribosomal_bL12_oligo_N_sf"/>
</dbReference>
<dbReference type="FunFam" id="3.30.1390.10:FF:000001">
    <property type="entry name" value="50S ribosomal protein L7/L12"/>
    <property type="match status" value="1"/>
</dbReference>